<accession>A0AAD9HIW9</accession>
<keyword evidence="2" id="KW-1185">Reference proteome</keyword>
<evidence type="ECO:0000313" key="2">
    <source>
        <dbReference type="Proteomes" id="UP001232148"/>
    </source>
</evidence>
<comment type="caution">
    <text evidence="1">The sequence shown here is derived from an EMBL/GenBank/DDBJ whole genome shotgun (WGS) entry which is preliminary data.</text>
</comment>
<dbReference type="Proteomes" id="UP001232148">
    <property type="component" value="Unassembled WGS sequence"/>
</dbReference>
<organism evidence="1 2">
    <name type="scientific">Colletotrichum zoysiae</name>
    <dbReference type="NCBI Taxonomy" id="1216348"/>
    <lineage>
        <taxon>Eukaryota</taxon>
        <taxon>Fungi</taxon>
        <taxon>Dikarya</taxon>
        <taxon>Ascomycota</taxon>
        <taxon>Pezizomycotina</taxon>
        <taxon>Sordariomycetes</taxon>
        <taxon>Hypocreomycetidae</taxon>
        <taxon>Glomerellales</taxon>
        <taxon>Glomerellaceae</taxon>
        <taxon>Colletotrichum</taxon>
        <taxon>Colletotrichum graminicola species complex</taxon>
    </lineage>
</organism>
<protein>
    <submittedName>
        <fullName evidence="1">Uncharacterized protein</fullName>
    </submittedName>
</protein>
<dbReference type="AlphaFoldDB" id="A0AAD9HIW9"/>
<reference evidence="1" key="1">
    <citation type="submission" date="2021-06" db="EMBL/GenBank/DDBJ databases">
        <title>Comparative genomics, transcriptomics and evolutionary studies reveal genomic signatures of adaptation to plant cell wall in hemibiotrophic fungi.</title>
        <authorList>
            <consortium name="DOE Joint Genome Institute"/>
            <person name="Baroncelli R."/>
            <person name="Diaz J.F."/>
            <person name="Benocci T."/>
            <person name="Peng M."/>
            <person name="Battaglia E."/>
            <person name="Haridas S."/>
            <person name="Andreopoulos W."/>
            <person name="Labutti K."/>
            <person name="Pangilinan J."/>
            <person name="Floch G.L."/>
            <person name="Makela M.R."/>
            <person name="Henrissat B."/>
            <person name="Grigoriev I.V."/>
            <person name="Crouch J.A."/>
            <person name="De Vries R.P."/>
            <person name="Sukno S.A."/>
            <person name="Thon M.R."/>
        </authorList>
    </citation>
    <scope>NUCLEOTIDE SEQUENCE</scope>
    <source>
        <strain evidence="1">MAFF235873</strain>
    </source>
</reference>
<gene>
    <name evidence="1" type="ORF">LX32DRAFT_638922</name>
</gene>
<dbReference type="EMBL" id="MU842861">
    <property type="protein sequence ID" value="KAK2029678.1"/>
    <property type="molecule type" value="Genomic_DNA"/>
</dbReference>
<proteinExistence type="predicted"/>
<sequence>MLLLDGRKQAKRQLGLTLPLMHLFKRITFSGLLNRTFQGTVTTSYHVFLVLKVVA</sequence>
<evidence type="ECO:0000313" key="1">
    <source>
        <dbReference type="EMBL" id="KAK2029678.1"/>
    </source>
</evidence>
<name>A0AAD9HIW9_9PEZI</name>